<dbReference type="PANTHER" id="PTHR14969">
    <property type="entry name" value="SPHINGOSINE-1-PHOSPHATE PHOSPHOHYDROLASE"/>
    <property type="match status" value="1"/>
</dbReference>
<feature type="transmembrane region" description="Helical" evidence="1">
    <location>
        <begin position="154"/>
        <end position="175"/>
    </location>
</feature>
<feature type="domain" description="Phosphatidic acid phosphatase type 2/haloperoxidase" evidence="2">
    <location>
        <begin position="84"/>
        <end position="196"/>
    </location>
</feature>
<dbReference type="PANTHER" id="PTHR14969:SF13">
    <property type="entry name" value="AT30094P"/>
    <property type="match status" value="1"/>
</dbReference>
<dbReference type="SMART" id="SM00014">
    <property type="entry name" value="acidPPc"/>
    <property type="match status" value="1"/>
</dbReference>
<dbReference type="CDD" id="cd03392">
    <property type="entry name" value="PAP2_like_2"/>
    <property type="match status" value="1"/>
</dbReference>
<evidence type="ECO:0000256" key="1">
    <source>
        <dbReference type="SAM" id="Phobius"/>
    </source>
</evidence>
<keyword evidence="1" id="KW-0472">Membrane</keyword>
<feature type="transmembrane region" description="Helical" evidence="1">
    <location>
        <begin position="85"/>
        <end position="106"/>
    </location>
</feature>
<dbReference type="Proteomes" id="UP000027190">
    <property type="component" value="Unassembled WGS sequence"/>
</dbReference>
<keyword evidence="1" id="KW-1133">Transmembrane helix</keyword>
<evidence type="ECO:0000313" key="3">
    <source>
        <dbReference type="EMBL" id="KCZ59585.1"/>
    </source>
</evidence>
<feature type="transmembrane region" description="Helical" evidence="1">
    <location>
        <begin position="52"/>
        <end position="78"/>
    </location>
</feature>
<dbReference type="Gene3D" id="1.20.144.10">
    <property type="entry name" value="Phosphatidic acid phosphatase type 2/haloperoxidase"/>
    <property type="match status" value="2"/>
</dbReference>
<feature type="transmembrane region" description="Helical" evidence="1">
    <location>
        <begin position="210"/>
        <end position="234"/>
    </location>
</feature>
<evidence type="ECO:0000313" key="4">
    <source>
        <dbReference type="Proteomes" id="UP000027190"/>
    </source>
</evidence>
<organism evidence="3 4">
    <name type="scientific">Hyphomonas chukchiensis</name>
    <dbReference type="NCBI Taxonomy" id="1280947"/>
    <lineage>
        <taxon>Bacteria</taxon>
        <taxon>Pseudomonadati</taxon>
        <taxon>Pseudomonadota</taxon>
        <taxon>Alphaproteobacteria</taxon>
        <taxon>Hyphomonadales</taxon>
        <taxon>Hyphomonadaceae</taxon>
        <taxon>Hyphomonas</taxon>
    </lineage>
</organism>
<dbReference type="InterPro" id="IPR000326">
    <property type="entry name" value="PAP2/HPO"/>
</dbReference>
<dbReference type="PATRIC" id="fig|1280947.3.peg.1168"/>
<feature type="transmembrane region" description="Helical" evidence="1">
    <location>
        <begin position="181"/>
        <end position="198"/>
    </location>
</feature>
<reference evidence="3 4" key="1">
    <citation type="journal article" date="2014" name="Antonie Van Leeuwenhoek">
        <title>Hyphomonas beringensis sp. nov. and Hyphomonas chukchiensis sp. nov., isolated from surface seawater of the Bering Sea and Chukchi Sea.</title>
        <authorList>
            <person name="Li C."/>
            <person name="Lai Q."/>
            <person name="Li G."/>
            <person name="Dong C."/>
            <person name="Wang J."/>
            <person name="Liao Y."/>
            <person name="Shao Z."/>
        </authorList>
    </citation>
    <scope>NUCLEOTIDE SEQUENCE [LARGE SCALE GENOMIC DNA]</scope>
    <source>
        <strain evidence="3 4">BH-BN04-4</strain>
    </source>
</reference>
<dbReference type="InterPro" id="IPR036938">
    <property type="entry name" value="PAP2/HPO_sf"/>
</dbReference>
<evidence type="ECO:0000259" key="2">
    <source>
        <dbReference type="SMART" id="SM00014"/>
    </source>
</evidence>
<keyword evidence="1" id="KW-0812">Transmembrane</keyword>
<dbReference type="EMBL" id="AWFG01000014">
    <property type="protein sequence ID" value="KCZ59585.1"/>
    <property type="molecule type" value="Genomic_DNA"/>
</dbReference>
<feature type="transmembrane region" description="Helical" evidence="1">
    <location>
        <begin position="126"/>
        <end position="147"/>
    </location>
</feature>
<protein>
    <recommendedName>
        <fullName evidence="2">Phosphatidic acid phosphatase type 2/haloperoxidase domain-containing protein</fullName>
    </recommendedName>
</protein>
<dbReference type="SUPFAM" id="SSF48317">
    <property type="entry name" value="Acid phosphatase/Vanadium-dependent haloperoxidase"/>
    <property type="match status" value="1"/>
</dbReference>
<dbReference type="Pfam" id="PF01569">
    <property type="entry name" value="PAP2"/>
    <property type="match status" value="1"/>
</dbReference>
<keyword evidence="4" id="KW-1185">Reference proteome</keyword>
<dbReference type="STRING" id="1280947.HY30_14210"/>
<name>A0A062ULN0_9PROT</name>
<dbReference type="AlphaFoldDB" id="A0A062ULN0"/>
<gene>
    <name evidence="3" type="ORF">HY30_14210</name>
</gene>
<proteinExistence type="predicted"/>
<comment type="caution">
    <text evidence="3">The sequence shown here is derived from an EMBL/GenBank/DDBJ whole genome shotgun (WGS) entry which is preliminary data.</text>
</comment>
<sequence>MRRTALAVPAALCALVLALLVSGIAGLWDIDAFDRTLTDQVPGWRTPALTNVMLFVSAFGDAKYLWFMGPLILVALGVYRNWRALAAYSAAFVLTPIIVRLIKAWVARPRPTVDLYGGVEAFSFPSGHATNSTLIYGGLALLAFMTFKGAPRLWAVSCLTLLILLIGASRIYVGAHWPSDTLAGLALGGLMLSGLGTVTEYPAKNRSTLFAVTALALTGPLYALLTLPAARVLYHALG</sequence>
<dbReference type="eggNOG" id="COG0671">
    <property type="taxonomic scope" value="Bacteria"/>
</dbReference>
<accession>A0A062ULN0</accession>